<evidence type="ECO:0000256" key="3">
    <source>
        <dbReference type="ARBA" id="ARBA00022448"/>
    </source>
</evidence>
<dbReference type="GO" id="GO:0005886">
    <property type="term" value="C:plasma membrane"/>
    <property type="evidence" value="ECO:0007669"/>
    <property type="project" value="UniProtKB-SubCell"/>
</dbReference>
<reference evidence="10 11" key="1">
    <citation type="submission" date="2021-01" db="EMBL/GenBank/DDBJ databases">
        <title>Diatom-associated Roseobacters Show Island Model of Population Structure.</title>
        <authorList>
            <person name="Qu L."/>
            <person name="Feng X."/>
            <person name="Chen Y."/>
            <person name="Li L."/>
            <person name="Wang X."/>
            <person name="Hu Z."/>
            <person name="Wang H."/>
            <person name="Luo H."/>
        </authorList>
    </citation>
    <scope>NUCLEOTIDE SEQUENCE [LARGE SCALE GENOMIC DNA]</scope>
    <source>
        <strain evidence="10 11">TR60-84</strain>
    </source>
</reference>
<gene>
    <name evidence="10" type="ORF">JQV55_12220</name>
</gene>
<dbReference type="InterPro" id="IPR035906">
    <property type="entry name" value="MetI-like_sf"/>
</dbReference>
<keyword evidence="11" id="KW-1185">Reference proteome</keyword>
<dbReference type="Pfam" id="PF00528">
    <property type="entry name" value="BPD_transp_1"/>
    <property type="match status" value="1"/>
</dbReference>
<evidence type="ECO:0000256" key="6">
    <source>
        <dbReference type="ARBA" id="ARBA00022989"/>
    </source>
</evidence>
<dbReference type="AlphaFoldDB" id="A0AAE2VYS1"/>
<evidence type="ECO:0000256" key="5">
    <source>
        <dbReference type="ARBA" id="ARBA00022692"/>
    </source>
</evidence>
<dbReference type="PANTHER" id="PTHR42929">
    <property type="entry name" value="INNER MEMBRANE ABC TRANSPORTER PERMEASE PROTEIN YDCU-RELATED-RELATED"/>
    <property type="match status" value="1"/>
</dbReference>
<feature type="transmembrane region" description="Helical" evidence="8">
    <location>
        <begin position="237"/>
        <end position="258"/>
    </location>
</feature>
<dbReference type="PROSITE" id="PS50928">
    <property type="entry name" value="ABC_TM1"/>
    <property type="match status" value="1"/>
</dbReference>
<keyword evidence="3 8" id="KW-0813">Transport</keyword>
<keyword evidence="4" id="KW-1003">Cell membrane</keyword>
<evidence type="ECO:0000259" key="9">
    <source>
        <dbReference type="PROSITE" id="PS50928"/>
    </source>
</evidence>
<comment type="similarity">
    <text evidence="2">Belongs to the binding-protein-dependent transport system permease family. CysTW subfamily.</text>
</comment>
<dbReference type="Proteomes" id="UP000732193">
    <property type="component" value="Unassembled WGS sequence"/>
</dbReference>
<dbReference type="Gene3D" id="1.10.3720.10">
    <property type="entry name" value="MetI-like"/>
    <property type="match status" value="1"/>
</dbReference>
<organism evidence="10 11">
    <name type="scientific">Sulfitobacter geojensis</name>
    <dbReference type="NCBI Taxonomy" id="1342299"/>
    <lineage>
        <taxon>Bacteria</taxon>
        <taxon>Pseudomonadati</taxon>
        <taxon>Pseudomonadota</taxon>
        <taxon>Alphaproteobacteria</taxon>
        <taxon>Rhodobacterales</taxon>
        <taxon>Roseobacteraceae</taxon>
        <taxon>Sulfitobacter</taxon>
    </lineage>
</organism>
<dbReference type="InterPro" id="IPR000515">
    <property type="entry name" value="MetI-like"/>
</dbReference>
<dbReference type="CDD" id="cd06261">
    <property type="entry name" value="TM_PBP2"/>
    <property type="match status" value="1"/>
</dbReference>
<evidence type="ECO:0000256" key="8">
    <source>
        <dbReference type="RuleBase" id="RU363032"/>
    </source>
</evidence>
<evidence type="ECO:0000256" key="4">
    <source>
        <dbReference type="ARBA" id="ARBA00022475"/>
    </source>
</evidence>
<keyword evidence="5 8" id="KW-0812">Transmembrane</keyword>
<comment type="subcellular location">
    <subcellularLocation>
        <location evidence="1 8">Cell membrane</location>
        <topology evidence="1 8">Multi-pass membrane protein</topology>
    </subcellularLocation>
</comment>
<feature type="domain" description="ABC transmembrane type-1" evidence="9">
    <location>
        <begin position="94"/>
        <end position="301"/>
    </location>
</feature>
<dbReference type="SUPFAM" id="SSF161098">
    <property type="entry name" value="MetI-like"/>
    <property type="match status" value="1"/>
</dbReference>
<sequence length="314" mass="34316">MTSPSSLKCVKTGSCVTPRPWRDPPKTGRSAVSIQLTRSKALAFSLPALIAILPFLGACFYIFRFSISGEQSRIEGFSLQPYLDLMTPYFGRSVWLTLRLAFIATLLAMLMAVPLAFLLTSLRNPFARRALTIVILLPLILNLLVQAYGWILLLGPSGVLNATLRSLGIIERPIFLLFNETGVLLGLVQTSLPLAVFPIVSSVRGISREHLEAASSLGASHWRIFFDVTVPLLRPGLFGAASIVFAFNASAFAIPLLLGGRRVQMMGIAIRDMISPLFNWSGAAAAGMILIFVTMFVMLFAAWLARVTSEKVER</sequence>
<name>A0AAE2VYS1_9RHOB</name>
<feature type="transmembrane region" description="Helical" evidence="8">
    <location>
        <begin position="41"/>
        <end position="63"/>
    </location>
</feature>
<feature type="transmembrane region" description="Helical" evidence="8">
    <location>
        <begin position="174"/>
        <end position="200"/>
    </location>
</feature>
<dbReference type="PANTHER" id="PTHR42929:SF1">
    <property type="entry name" value="INNER MEMBRANE ABC TRANSPORTER PERMEASE PROTEIN YDCU-RELATED"/>
    <property type="match status" value="1"/>
</dbReference>
<evidence type="ECO:0000256" key="1">
    <source>
        <dbReference type="ARBA" id="ARBA00004651"/>
    </source>
</evidence>
<protein>
    <submittedName>
        <fullName evidence="10">ABC transporter permease</fullName>
    </submittedName>
</protein>
<evidence type="ECO:0000313" key="10">
    <source>
        <dbReference type="EMBL" id="MBM1714326.1"/>
    </source>
</evidence>
<keyword evidence="6 8" id="KW-1133">Transmembrane helix</keyword>
<evidence type="ECO:0000256" key="7">
    <source>
        <dbReference type="ARBA" id="ARBA00023136"/>
    </source>
</evidence>
<feature type="transmembrane region" description="Helical" evidence="8">
    <location>
        <begin position="278"/>
        <end position="305"/>
    </location>
</feature>
<comment type="caution">
    <text evidence="10">The sequence shown here is derived from an EMBL/GenBank/DDBJ whole genome shotgun (WGS) entry which is preliminary data.</text>
</comment>
<keyword evidence="7 8" id="KW-0472">Membrane</keyword>
<feature type="transmembrane region" description="Helical" evidence="8">
    <location>
        <begin position="94"/>
        <end position="119"/>
    </location>
</feature>
<feature type="transmembrane region" description="Helical" evidence="8">
    <location>
        <begin position="131"/>
        <end position="154"/>
    </location>
</feature>
<evidence type="ECO:0000313" key="11">
    <source>
        <dbReference type="Proteomes" id="UP000732193"/>
    </source>
</evidence>
<evidence type="ECO:0000256" key="2">
    <source>
        <dbReference type="ARBA" id="ARBA00007069"/>
    </source>
</evidence>
<dbReference type="GO" id="GO:0055085">
    <property type="term" value="P:transmembrane transport"/>
    <property type="evidence" value="ECO:0007669"/>
    <property type="project" value="InterPro"/>
</dbReference>
<proteinExistence type="inferred from homology"/>
<accession>A0AAE2VYS1</accession>
<dbReference type="EMBL" id="JAFBRM010000003">
    <property type="protein sequence ID" value="MBM1714326.1"/>
    <property type="molecule type" value="Genomic_DNA"/>
</dbReference>